<gene>
    <name evidence="2" type="ORF">ENR64_11145</name>
</gene>
<dbReference type="PANTHER" id="PTHR30221">
    <property type="entry name" value="SMALL-CONDUCTANCE MECHANOSENSITIVE CHANNEL"/>
    <property type="match status" value="1"/>
</dbReference>
<feature type="transmembrane region" description="Helical" evidence="1">
    <location>
        <begin position="50"/>
        <end position="71"/>
    </location>
</feature>
<feature type="transmembrane region" description="Helical" evidence="1">
    <location>
        <begin position="483"/>
        <end position="500"/>
    </location>
</feature>
<accession>A0A7C3KES6</accession>
<proteinExistence type="predicted"/>
<keyword evidence="1" id="KW-0472">Membrane</keyword>
<evidence type="ECO:0008006" key="3">
    <source>
        <dbReference type="Google" id="ProtNLM"/>
    </source>
</evidence>
<dbReference type="Pfam" id="PF05552">
    <property type="entry name" value="MS_channel_1st_1"/>
    <property type="match status" value="4"/>
</dbReference>
<keyword evidence="1" id="KW-1133">Transmembrane helix</keyword>
<dbReference type="Gene3D" id="1.10.287.1260">
    <property type="match status" value="2"/>
</dbReference>
<dbReference type="AlphaFoldDB" id="A0A7C3KES6"/>
<feature type="transmembrane region" description="Helical" evidence="1">
    <location>
        <begin position="104"/>
        <end position="128"/>
    </location>
</feature>
<protein>
    <recommendedName>
        <fullName evidence="3">Mechanosensitive ion channel</fullName>
    </recommendedName>
</protein>
<feature type="transmembrane region" description="Helical" evidence="1">
    <location>
        <begin position="291"/>
        <end position="311"/>
    </location>
</feature>
<organism evidence="2">
    <name type="scientific">Oscillatoriales cyanobacterium SpSt-418</name>
    <dbReference type="NCBI Taxonomy" id="2282169"/>
    <lineage>
        <taxon>Bacteria</taxon>
        <taxon>Bacillati</taxon>
        <taxon>Cyanobacteriota</taxon>
        <taxon>Cyanophyceae</taxon>
        <taxon>Oscillatoriophycideae</taxon>
        <taxon>Oscillatoriales</taxon>
    </lineage>
</organism>
<dbReference type="EMBL" id="DSRU01000164">
    <property type="protein sequence ID" value="HFM98291.1"/>
    <property type="molecule type" value="Genomic_DNA"/>
</dbReference>
<feature type="transmembrane region" description="Helical" evidence="1">
    <location>
        <begin position="199"/>
        <end position="217"/>
    </location>
</feature>
<keyword evidence="1" id="KW-0812">Transmembrane</keyword>
<comment type="caution">
    <text evidence="2">The sequence shown here is derived from an EMBL/GenBank/DDBJ whole genome shotgun (WGS) entry which is preliminary data.</text>
</comment>
<sequence>MLNFSLPLTGNFSFAQVQAPAPSTDATSLDAWNRFFQQTSGSLGPTLLNLLGAIAILLLGWLVAGLVSSILRKGLKKTNLDERFIAWTTGNQPSASQSSQVEGIFASVVFWVILTLAIVAALNVLNLTTVSQPLNNFLNQIFAFLPKLGAAAFLAFIAWVVATLARAIVTRTAKSFSLDERFFQDGEPTTRSPYLLSDTLGNALYWFVLLFFLPTILDVLDLRGPLQPVQNLLNDLLQALPNIIKAVVIAVAGWFIARIVRNIVTNLLAATGVDRIGEQFGMTRNKPSQSLSYIIGTIIYVLVLLPAAIAALDALQIPAISVPAIAMLNQILTTLPQIFTAVLILIAAYVLGRFLADFVRNLLASIGFDNLYHWLGIQTSAASVQPVDSTPAETNVNLPTRTRTPSEIAGVVVLIGIMLFAAIAALDVLNLPAIQNITTGLLVVFGRILVGLIVFAVGLYLANLAFNLIDSSNTRQSRILAQTARIAIIALVSAMALQQIGVASNIVNLAFGLLLGAIAVAIALAFGLGGRDVAGEQLREWLDTFKRN</sequence>
<evidence type="ECO:0000256" key="1">
    <source>
        <dbReference type="SAM" id="Phobius"/>
    </source>
</evidence>
<feature type="transmembrane region" description="Helical" evidence="1">
    <location>
        <begin position="237"/>
        <end position="257"/>
    </location>
</feature>
<dbReference type="PANTHER" id="PTHR30221:SF1">
    <property type="entry name" value="SMALL-CONDUCTANCE MECHANOSENSITIVE CHANNEL"/>
    <property type="match status" value="1"/>
</dbReference>
<dbReference type="GO" id="GO:0008381">
    <property type="term" value="F:mechanosensitive monoatomic ion channel activity"/>
    <property type="evidence" value="ECO:0007669"/>
    <property type="project" value="InterPro"/>
</dbReference>
<evidence type="ECO:0000313" key="2">
    <source>
        <dbReference type="EMBL" id="HFM98291.1"/>
    </source>
</evidence>
<dbReference type="InterPro" id="IPR045275">
    <property type="entry name" value="MscS_archaea/bacteria_type"/>
</dbReference>
<feature type="transmembrane region" description="Helical" evidence="1">
    <location>
        <begin position="408"/>
        <end position="429"/>
    </location>
</feature>
<feature type="transmembrane region" description="Helical" evidence="1">
    <location>
        <begin position="441"/>
        <end position="462"/>
    </location>
</feature>
<feature type="transmembrane region" description="Helical" evidence="1">
    <location>
        <begin position="506"/>
        <end position="529"/>
    </location>
</feature>
<feature type="transmembrane region" description="Helical" evidence="1">
    <location>
        <begin position="148"/>
        <end position="169"/>
    </location>
</feature>
<reference evidence="2" key="1">
    <citation type="journal article" date="2020" name="mSystems">
        <title>Genome- and Community-Level Interaction Insights into Carbon Utilization and Element Cycling Functions of Hydrothermarchaeota in Hydrothermal Sediment.</title>
        <authorList>
            <person name="Zhou Z."/>
            <person name="Liu Y."/>
            <person name="Xu W."/>
            <person name="Pan J."/>
            <person name="Luo Z.H."/>
            <person name="Li M."/>
        </authorList>
    </citation>
    <scope>NUCLEOTIDE SEQUENCE [LARGE SCALE GENOMIC DNA]</scope>
    <source>
        <strain evidence="2">SpSt-418</strain>
    </source>
</reference>
<dbReference type="InterPro" id="IPR008910">
    <property type="entry name" value="MSC_TM_helix"/>
</dbReference>
<feature type="transmembrane region" description="Helical" evidence="1">
    <location>
        <begin position="331"/>
        <end position="351"/>
    </location>
</feature>
<name>A0A7C3KES6_9CYAN</name>
<dbReference type="NCBIfam" id="NF033912">
    <property type="entry name" value="msc"/>
    <property type="match status" value="1"/>
</dbReference>